<dbReference type="GO" id="GO:0051920">
    <property type="term" value="F:peroxiredoxin activity"/>
    <property type="evidence" value="ECO:0007669"/>
    <property type="project" value="InterPro"/>
</dbReference>
<dbReference type="AlphaFoldDB" id="A2SJ72"/>
<dbReference type="Gene3D" id="1.20.1290.10">
    <property type="entry name" value="AhpD-like"/>
    <property type="match status" value="1"/>
</dbReference>
<dbReference type="EMBL" id="CP000555">
    <property type="protein sequence ID" value="ABM95611.1"/>
    <property type="molecule type" value="Genomic_DNA"/>
</dbReference>
<dbReference type="InterPro" id="IPR003779">
    <property type="entry name" value="CMD-like"/>
</dbReference>
<dbReference type="Pfam" id="PF02627">
    <property type="entry name" value="CMD"/>
    <property type="match status" value="1"/>
</dbReference>
<gene>
    <name evidence="2" type="ordered locus">Mpe_A2657</name>
</gene>
<dbReference type="STRING" id="420662.Mpe_A2657"/>
<accession>A2SJ72</accession>
<proteinExistence type="predicted"/>
<dbReference type="eggNOG" id="COG2128">
    <property type="taxonomic scope" value="Bacteria"/>
</dbReference>
<reference evidence="2 3" key="1">
    <citation type="journal article" date="2007" name="J. Bacteriol.">
        <title>Whole-genome analysis of the methyl tert-butyl ether-degrading beta-proteobacterium Methylibium petroleiphilum PM1.</title>
        <authorList>
            <person name="Kane S.R."/>
            <person name="Chakicherla A.Y."/>
            <person name="Chain P.S.G."/>
            <person name="Schmidt R."/>
            <person name="Shin M.W."/>
            <person name="Legler T.C."/>
            <person name="Scow K.M."/>
            <person name="Larimer F.W."/>
            <person name="Lucas S.M."/>
            <person name="Richardson P.M."/>
            <person name="Hristova K.R."/>
        </authorList>
    </citation>
    <scope>NUCLEOTIDE SEQUENCE [LARGE SCALE GENOMIC DNA]</scope>
    <source>
        <strain evidence="3">ATCC BAA-1232 / LMG 22953 / PM1</strain>
    </source>
</reference>
<dbReference type="SUPFAM" id="SSF69118">
    <property type="entry name" value="AhpD-like"/>
    <property type="match status" value="1"/>
</dbReference>
<sequence>MLISTVEKEALSPYMRKIADDLYPRVDPLFMPHFERYMGLLGNAPEHAERFFPYYFGIWFDNGLGPRITELARLAIANGTQCQLCLAVRYTAEVGEADVAALPGVDASTLTPAERAVVRFATHFGNDHHKVTPEHFEDLQRHFSDEQITELLLWSAMALGLGRILKVAQLVDDSCPLPARDGSARTETIAAA</sequence>
<dbReference type="InterPro" id="IPR029032">
    <property type="entry name" value="AhpD-like"/>
</dbReference>
<dbReference type="Proteomes" id="UP000000366">
    <property type="component" value="Chromosome"/>
</dbReference>
<dbReference type="KEGG" id="mpt:Mpe_A2657"/>
<dbReference type="RefSeq" id="WP_011830241.1">
    <property type="nucleotide sequence ID" value="NC_008825.1"/>
</dbReference>
<organism evidence="2 3">
    <name type="scientific">Methylibium petroleiphilum (strain ATCC BAA-1232 / LMG 22953 / PM1)</name>
    <dbReference type="NCBI Taxonomy" id="420662"/>
    <lineage>
        <taxon>Bacteria</taxon>
        <taxon>Pseudomonadati</taxon>
        <taxon>Pseudomonadota</taxon>
        <taxon>Betaproteobacteria</taxon>
        <taxon>Burkholderiales</taxon>
        <taxon>Sphaerotilaceae</taxon>
        <taxon>Methylibium</taxon>
    </lineage>
</organism>
<keyword evidence="3" id="KW-1185">Reference proteome</keyword>
<dbReference type="HOGENOM" id="CLU_1413730_0_0_4"/>
<protein>
    <recommendedName>
        <fullName evidence="1">Carboxymuconolactone decarboxylase-like domain-containing protein</fullName>
    </recommendedName>
</protein>
<feature type="domain" description="Carboxymuconolactone decarboxylase-like" evidence="1">
    <location>
        <begin position="45"/>
        <end position="122"/>
    </location>
</feature>
<name>A2SJ72_METPP</name>
<evidence type="ECO:0000313" key="2">
    <source>
        <dbReference type="EMBL" id="ABM95611.1"/>
    </source>
</evidence>
<evidence type="ECO:0000259" key="1">
    <source>
        <dbReference type="Pfam" id="PF02627"/>
    </source>
</evidence>
<evidence type="ECO:0000313" key="3">
    <source>
        <dbReference type="Proteomes" id="UP000000366"/>
    </source>
</evidence>